<reference evidence="5" key="1">
    <citation type="submission" date="2022-06" db="EMBL/GenBank/DDBJ databases">
        <title>Aquibacillus sp. a new bacterium isolated from soil saline samples.</title>
        <authorList>
            <person name="Galisteo C."/>
            <person name="De La Haba R."/>
            <person name="Sanchez-Porro C."/>
            <person name="Ventosa A."/>
        </authorList>
    </citation>
    <scope>NUCLEOTIDE SEQUENCE</scope>
    <source>
        <strain evidence="5">JCM 12387</strain>
    </source>
</reference>
<dbReference type="PRINTS" id="PR00413">
    <property type="entry name" value="HADHALOGNASE"/>
</dbReference>
<keyword evidence="4" id="KW-0460">Magnesium</keyword>
<dbReference type="SFLD" id="SFLDG01129">
    <property type="entry name" value="C1.5:_HAD__Beta-PGM__Phosphata"/>
    <property type="match status" value="1"/>
</dbReference>
<evidence type="ECO:0000256" key="2">
    <source>
        <dbReference type="ARBA" id="ARBA00022723"/>
    </source>
</evidence>
<dbReference type="SUPFAM" id="SSF56784">
    <property type="entry name" value="HAD-like"/>
    <property type="match status" value="1"/>
</dbReference>
<evidence type="ECO:0000256" key="1">
    <source>
        <dbReference type="ARBA" id="ARBA00001946"/>
    </source>
</evidence>
<sequence length="237" mass="27849">METIIFDVDDTLYDQTVPFRNSFKRLFDVPFSDTELDKLYVASRKVSDSLFDRCEAGEISITEMQIRRVTDAWEQFNIPITRDKAQKFQETYLDEQHKIQLFEEVEQLLELLHNEGKQLAILTNGEDKHQSMKIKQLGLERWIPKENHFISGALGVAKPNTEVFQIIEDRLKLDKKKTVYIGDSFDNDIVGAKKAGWQAIWMNHRKRKMPVGTHKPDKEMYHAKEMLEFFQPIIINN</sequence>
<dbReference type="Gene3D" id="1.10.150.240">
    <property type="entry name" value="Putative phosphatase, domain 2"/>
    <property type="match status" value="1"/>
</dbReference>
<evidence type="ECO:0000313" key="5">
    <source>
        <dbReference type="EMBL" id="MDC3422599.1"/>
    </source>
</evidence>
<keyword evidence="2" id="KW-0479">Metal-binding</keyword>
<dbReference type="SFLD" id="SFLDS00003">
    <property type="entry name" value="Haloacid_Dehalogenase"/>
    <property type="match status" value="1"/>
</dbReference>
<dbReference type="InterPro" id="IPR006549">
    <property type="entry name" value="HAD-SF_hydro_IIIA"/>
</dbReference>
<dbReference type="Proteomes" id="UP001145072">
    <property type="component" value="Unassembled WGS sequence"/>
</dbReference>
<proteinExistence type="predicted"/>
<accession>A0A9X3WSL5</accession>
<protein>
    <submittedName>
        <fullName evidence="5">HAD family hydrolase</fullName>
    </submittedName>
</protein>
<dbReference type="Pfam" id="PF00702">
    <property type="entry name" value="Hydrolase"/>
    <property type="match status" value="1"/>
</dbReference>
<dbReference type="InterPro" id="IPR006439">
    <property type="entry name" value="HAD-SF_hydro_IA"/>
</dbReference>
<evidence type="ECO:0000256" key="3">
    <source>
        <dbReference type="ARBA" id="ARBA00022801"/>
    </source>
</evidence>
<dbReference type="GO" id="GO:0016791">
    <property type="term" value="F:phosphatase activity"/>
    <property type="evidence" value="ECO:0007669"/>
    <property type="project" value="TreeGrafter"/>
</dbReference>
<dbReference type="NCBIfam" id="TIGR01662">
    <property type="entry name" value="HAD-SF-IIIA"/>
    <property type="match status" value="1"/>
</dbReference>
<dbReference type="InterPro" id="IPR051400">
    <property type="entry name" value="HAD-like_hydrolase"/>
</dbReference>
<keyword evidence="3 5" id="KW-0378">Hydrolase</keyword>
<dbReference type="AlphaFoldDB" id="A0A9X3WSL5"/>
<dbReference type="InterPro" id="IPR023198">
    <property type="entry name" value="PGP-like_dom2"/>
</dbReference>
<comment type="cofactor">
    <cofactor evidence="1">
        <name>Mg(2+)</name>
        <dbReference type="ChEBI" id="CHEBI:18420"/>
    </cofactor>
</comment>
<dbReference type="GO" id="GO:0046872">
    <property type="term" value="F:metal ion binding"/>
    <property type="evidence" value="ECO:0007669"/>
    <property type="project" value="UniProtKB-KW"/>
</dbReference>
<dbReference type="RefSeq" id="WP_259869197.1">
    <property type="nucleotide sequence ID" value="NZ_JAMQJZ010000023.1"/>
</dbReference>
<dbReference type="InterPro" id="IPR023214">
    <property type="entry name" value="HAD_sf"/>
</dbReference>
<dbReference type="InterPro" id="IPR036412">
    <property type="entry name" value="HAD-like_sf"/>
</dbReference>
<comment type="caution">
    <text evidence="5">The sequence shown here is derived from an EMBL/GenBank/DDBJ whole genome shotgun (WGS) entry which is preliminary data.</text>
</comment>
<dbReference type="Gene3D" id="3.40.50.1000">
    <property type="entry name" value="HAD superfamily/HAD-like"/>
    <property type="match status" value="1"/>
</dbReference>
<dbReference type="GO" id="GO:0044281">
    <property type="term" value="P:small molecule metabolic process"/>
    <property type="evidence" value="ECO:0007669"/>
    <property type="project" value="UniProtKB-ARBA"/>
</dbReference>
<dbReference type="PANTHER" id="PTHR46470:SF2">
    <property type="entry name" value="GLYCERALDEHYDE 3-PHOSPHATE PHOSPHATASE"/>
    <property type="match status" value="1"/>
</dbReference>
<dbReference type="NCBIfam" id="TIGR01509">
    <property type="entry name" value="HAD-SF-IA-v3"/>
    <property type="match status" value="1"/>
</dbReference>
<keyword evidence="6" id="KW-1185">Reference proteome</keyword>
<dbReference type="PANTHER" id="PTHR46470">
    <property type="entry name" value="N-ACYLNEURAMINATE-9-PHOSPHATASE"/>
    <property type="match status" value="1"/>
</dbReference>
<evidence type="ECO:0000256" key="4">
    <source>
        <dbReference type="ARBA" id="ARBA00022842"/>
    </source>
</evidence>
<organism evidence="5 6">
    <name type="scientific">Aquibacillus koreensis</name>
    <dbReference type="NCBI Taxonomy" id="279446"/>
    <lineage>
        <taxon>Bacteria</taxon>
        <taxon>Bacillati</taxon>
        <taxon>Bacillota</taxon>
        <taxon>Bacilli</taxon>
        <taxon>Bacillales</taxon>
        <taxon>Bacillaceae</taxon>
        <taxon>Aquibacillus</taxon>
    </lineage>
</organism>
<name>A0A9X3WSL5_9BACI</name>
<evidence type="ECO:0000313" key="6">
    <source>
        <dbReference type="Proteomes" id="UP001145072"/>
    </source>
</evidence>
<dbReference type="EMBL" id="JAMQJZ010000023">
    <property type="protein sequence ID" value="MDC3422599.1"/>
    <property type="molecule type" value="Genomic_DNA"/>
</dbReference>
<gene>
    <name evidence="5" type="ORF">NC661_19790</name>
</gene>
<dbReference type="NCBIfam" id="TIGR01549">
    <property type="entry name" value="HAD-SF-IA-v1"/>
    <property type="match status" value="1"/>
</dbReference>